<dbReference type="PANTHER" id="PTHR43696:SF9">
    <property type="entry name" value="COILED-COIL DOMAIN-CONTAINING PROTEIN 157"/>
    <property type="match status" value="1"/>
</dbReference>
<evidence type="ECO:0008006" key="4">
    <source>
        <dbReference type="Google" id="ProtNLM"/>
    </source>
</evidence>
<feature type="non-terminal residue" evidence="2">
    <location>
        <position position="690"/>
    </location>
</feature>
<dbReference type="AlphaFoldDB" id="A0AAN7RRH6"/>
<accession>A0AAN7RRH6</accession>
<sequence>MAHLLGHPGCMESLRADLRDLQAAIADVSSRAGAVRFPSWKFPDKVSCDLDLAALLERYSYAENDPEFTQHSHVVLLELVIDRRLLLLLQSFTGYAENLLSERAVPPARAVGPCMSAGLTARRYWCSMLKLGAFYQQLLAEVGHLGALTPHKLSAGVVEMALASPLMIWAAMGRLFDLGPVFVLCALHQKKACRKEIPTLQSTSQAGKLEKECRKRCSPDVLEPRTSTEVAQSTSLCPSLSVRAPDSDASGSSLPRVACSMAESSRSIPTQTTGSSLGPCDTCASAQASLHEVGKAITSICQSQNIPSALSRFQEMVEESTGRRTLSATDVSYWASEQSKDLSRISKHLQMLLQQVNPLKSELEESEKQKDKLRKQVEDFSRLVQVEKETQAQQRKEAERNLEVKNKEYLEAVARLERDKDDLRRGAALLEERLAALKEELSAKQAAVQELEVTKTTLLEEMRTTMVARSQVLELEEKVQLLTGQRESLGQELSTATTQLEKEKAKVESMLRHQESLQAKQRALLRQLDSLDQEREELQASLGEAEEDKAKLAEQLEESRERSGQQLRAQQELLDALQREKLSLEQSVSELQANVSKLEEQARELKERERLLVFFPELHVPAETQFESTGSLTEDMEKQLQANSIRISVLEQENARLRSALAKVKAAAEQGVLKVRLHPSQGELDATGER</sequence>
<keyword evidence="3" id="KW-1185">Reference proteome</keyword>
<dbReference type="InterPro" id="IPR029681">
    <property type="entry name" value="CCDC157"/>
</dbReference>
<comment type="caution">
    <text evidence="2">The sequence shown here is derived from an EMBL/GenBank/DDBJ whole genome shotgun (WGS) entry which is preliminary data.</text>
</comment>
<proteinExistence type="predicted"/>
<gene>
    <name evidence="2" type="ORF">QYF61_018016</name>
</gene>
<dbReference type="EMBL" id="JAUNZN010000013">
    <property type="protein sequence ID" value="KAK4813215.1"/>
    <property type="molecule type" value="Genomic_DNA"/>
</dbReference>
<dbReference type="PANTHER" id="PTHR43696">
    <property type="entry name" value="COILED-COIL DOMAIN-CONTAINING PROTEIN 157"/>
    <property type="match status" value="1"/>
</dbReference>
<feature type="coiled-coil region" evidence="1">
    <location>
        <begin position="633"/>
        <end position="670"/>
    </location>
</feature>
<keyword evidence="1" id="KW-0175">Coiled coil</keyword>
<name>A0AAN7RRH6_MYCAM</name>
<evidence type="ECO:0000313" key="2">
    <source>
        <dbReference type="EMBL" id="KAK4813215.1"/>
    </source>
</evidence>
<feature type="coiled-coil region" evidence="1">
    <location>
        <begin position="349"/>
        <end position="608"/>
    </location>
</feature>
<evidence type="ECO:0000313" key="3">
    <source>
        <dbReference type="Proteomes" id="UP001333110"/>
    </source>
</evidence>
<organism evidence="2 3">
    <name type="scientific">Mycteria americana</name>
    <name type="common">Wood stork</name>
    <dbReference type="NCBI Taxonomy" id="33587"/>
    <lineage>
        <taxon>Eukaryota</taxon>
        <taxon>Metazoa</taxon>
        <taxon>Chordata</taxon>
        <taxon>Craniata</taxon>
        <taxon>Vertebrata</taxon>
        <taxon>Euteleostomi</taxon>
        <taxon>Archelosauria</taxon>
        <taxon>Archosauria</taxon>
        <taxon>Dinosauria</taxon>
        <taxon>Saurischia</taxon>
        <taxon>Theropoda</taxon>
        <taxon>Coelurosauria</taxon>
        <taxon>Aves</taxon>
        <taxon>Neognathae</taxon>
        <taxon>Neoaves</taxon>
        <taxon>Aequornithes</taxon>
        <taxon>Ciconiiformes</taxon>
        <taxon>Ciconiidae</taxon>
        <taxon>Mycteria</taxon>
    </lineage>
</organism>
<reference evidence="2 3" key="1">
    <citation type="journal article" date="2023" name="J. Hered.">
        <title>Chromosome-level genome of the wood stork (Mycteria americana) provides insight into avian chromosome evolution.</title>
        <authorList>
            <person name="Flamio R. Jr."/>
            <person name="Ramstad K.M."/>
        </authorList>
    </citation>
    <scope>NUCLEOTIDE SEQUENCE [LARGE SCALE GENOMIC DNA]</scope>
    <source>
        <strain evidence="2">JAX WOST 10</strain>
    </source>
</reference>
<protein>
    <recommendedName>
        <fullName evidence="4">Coiled-coil domain-containing protein 157</fullName>
    </recommendedName>
</protein>
<dbReference type="Proteomes" id="UP001333110">
    <property type="component" value="Unassembled WGS sequence"/>
</dbReference>
<evidence type="ECO:0000256" key="1">
    <source>
        <dbReference type="SAM" id="Coils"/>
    </source>
</evidence>